<reference evidence="2" key="1">
    <citation type="journal article" date="2021" name="Proc. Natl. Acad. Sci. U.S.A.">
        <title>Three genomes in the algal genus Volvox reveal the fate of a haploid sex-determining region after a transition to homothallism.</title>
        <authorList>
            <person name="Yamamoto K."/>
            <person name="Hamaji T."/>
            <person name="Kawai-Toyooka H."/>
            <person name="Matsuzaki R."/>
            <person name="Takahashi F."/>
            <person name="Nishimura Y."/>
            <person name="Kawachi M."/>
            <person name="Noguchi H."/>
            <person name="Minakuchi Y."/>
            <person name="Umen J.G."/>
            <person name="Toyoda A."/>
            <person name="Nozaki H."/>
        </authorList>
    </citation>
    <scope>NUCLEOTIDE SEQUENCE</scope>
    <source>
        <strain evidence="2">NIES-3785</strain>
    </source>
</reference>
<name>A0A8J4G6R2_9CHLO</name>
<evidence type="ECO:0000313" key="3">
    <source>
        <dbReference type="Proteomes" id="UP000722791"/>
    </source>
</evidence>
<organism evidence="2 3">
    <name type="scientific">Volvox reticuliferus</name>
    <dbReference type="NCBI Taxonomy" id="1737510"/>
    <lineage>
        <taxon>Eukaryota</taxon>
        <taxon>Viridiplantae</taxon>
        <taxon>Chlorophyta</taxon>
        <taxon>core chlorophytes</taxon>
        <taxon>Chlorophyceae</taxon>
        <taxon>CS clade</taxon>
        <taxon>Chlamydomonadales</taxon>
        <taxon>Volvocaceae</taxon>
        <taxon>Volvox</taxon>
    </lineage>
</organism>
<sequence>PPPPPPPPPPPSPPPPPPPCNVCVSAKLQPPVNDVRPYTYDFNECFRIQQDIAYNLNVAIYRDGVRMTSFFSLDPSRCGDLEVSVCGTFFSAADAQGFQTSAEQLMPILLASAAGGSVCRPELEGYTVTVTTEVDSCLPLSGSVSCNLPITPFPGSTCNTTQGILPFIVDTRFKPGAKTAATTEYCFTIKTTSEDKIVPSSCAGANVLSKVAWYANQNRSSVIKAINLYPSSGTASTLSPSWGAAGTGSLQTGPLNWSLAQANGGRVCIELNNPATMYDICLGFPAQCFVRVLSGGADCCPTYRTGYSFT</sequence>
<feature type="domain" description="Pherophorin" evidence="1">
    <location>
        <begin position="153"/>
        <end position="301"/>
    </location>
</feature>
<dbReference type="Proteomes" id="UP000722791">
    <property type="component" value="Unassembled WGS sequence"/>
</dbReference>
<feature type="non-terminal residue" evidence="2">
    <location>
        <position position="310"/>
    </location>
</feature>
<dbReference type="InterPro" id="IPR024616">
    <property type="entry name" value="Pherophorin"/>
</dbReference>
<dbReference type="SUPFAM" id="SSF101447">
    <property type="entry name" value="Formin homology 2 domain (FH2 domain)"/>
    <property type="match status" value="1"/>
</dbReference>
<evidence type="ECO:0000259" key="1">
    <source>
        <dbReference type="Pfam" id="PF12499"/>
    </source>
</evidence>
<gene>
    <name evidence="2" type="ORF">Vretimale_6044</name>
</gene>
<dbReference type="EMBL" id="BNCQ01000008">
    <property type="protein sequence ID" value="GIM01243.1"/>
    <property type="molecule type" value="Genomic_DNA"/>
</dbReference>
<comment type="caution">
    <text evidence="2">The sequence shown here is derived from an EMBL/GenBank/DDBJ whole genome shotgun (WGS) entry which is preliminary data.</text>
</comment>
<evidence type="ECO:0000313" key="2">
    <source>
        <dbReference type="EMBL" id="GIM01243.1"/>
    </source>
</evidence>
<dbReference type="Pfam" id="PF12499">
    <property type="entry name" value="DUF3707"/>
    <property type="match status" value="1"/>
</dbReference>
<proteinExistence type="predicted"/>
<accession>A0A8J4G6R2</accession>
<protein>
    <recommendedName>
        <fullName evidence="1">Pherophorin domain-containing protein</fullName>
    </recommendedName>
</protein>
<dbReference type="AlphaFoldDB" id="A0A8J4G6R2"/>